<accession>A0A1H8LKY4</accession>
<comment type="similarity">
    <text evidence="1">Belongs to the protein kinase superfamily. ADCK protein kinase family.</text>
</comment>
<keyword evidence="6" id="KW-0418">Kinase</keyword>
<name>A0A1H8LKY4_9BRAD</name>
<protein>
    <submittedName>
        <fullName evidence="6">Predicted unusual protein kinase regulating ubiquinone biosynthesis, AarF/ABC1/UbiB family</fullName>
    </submittedName>
</protein>
<dbReference type="GO" id="GO:0016301">
    <property type="term" value="F:kinase activity"/>
    <property type="evidence" value="ECO:0007669"/>
    <property type="project" value="UniProtKB-KW"/>
</dbReference>
<proteinExistence type="inferred from homology"/>
<gene>
    <name evidence="6" type="ORF">SAMN05444123_101126</name>
</gene>
<keyword evidence="7" id="KW-1185">Reference proteome</keyword>
<evidence type="ECO:0000259" key="5">
    <source>
        <dbReference type="Pfam" id="PF03109"/>
    </source>
</evidence>
<evidence type="ECO:0000313" key="6">
    <source>
        <dbReference type="EMBL" id="SEO05872.1"/>
    </source>
</evidence>
<dbReference type="Pfam" id="PF03109">
    <property type="entry name" value="ABC1"/>
    <property type="match status" value="1"/>
</dbReference>
<dbReference type="SUPFAM" id="SSF56112">
    <property type="entry name" value="Protein kinase-like (PK-like)"/>
    <property type="match status" value="1"/>
</dbReference>
<evidence type="ECO:0000313" key="7">
    <source>
        <dbReference type="Proteomes" id="UP000199615"/>
    </source>
</evidence>
<keyword evidence="3" id="KW-0547">Nucleotide-binding</keyword>
<dbReference type="InterPro" id="IPR051409">
    <property type="entry name" value="Atypical_kinase_ADCK"/>
</dbReference>
<evidence type="ECO:0000256" key="4">
    <source>
        <dbReference type="ARBA" id="ARBA00022840"/>
    </source>
</evidence>
<dbReference type="PANTHER" id="PTHR43851">
    <property type="match status" value="1"/>
</dbReference>
<dbReference type="InterPro" id="IPR011009">
    <property type="entry name" value="Kinase-like_dom_sf"/>
</dbReference>
<dbReference type="Proteomes" id="UP000199615">
    <property type="component" value="Unassembled WGS sequence"/>
</dbReference>
<evidence type="ECO:0000256" key="2">
    <source>
        <dbReference type="ARBA" id="ARBA00022679"/>
    </source>
</evidence>
<dbReference type="InterPro" id="IPR034646">
    <property type="entry name" value="ADCK3_dom"/>
</dbReference>
<dbReference type="PANTHER" id="PTHR43851:SF3">
    <property type="entry name" value="COENZYME Q8"/>
    <property type="match status" value="1"/>
</dbReference>
<keyword evidence="4" id="KW-0067">ATP-binding</keyword>
<dbReference type="InterPro" id="IPR004147">
    <property type="entry name" value="ABC1_dom"/>
</dbReference>
<evidence type="ECO:0000256" key="1">
    <source>
        <dbReference type="ARBA" id="ARBA00009670"/>
    </source>
</evidence>
<dbReference type="GO" id="GO:0005524">
    <property type="term" value="F:ATP binding"/>
    <property type="evidence" value="ECO:0007669"/>
    <property type="project" value="UniProtKB-KW"/>
</dbReference>
<organism evidence="6 7">
    <name type="scientific">Rhodopseudomonas pseudopalustris</name>
    <dbReference type="NCBI Taxonomy" id="1513892"/>
    <lineage>
        <taxon>Bacteria</taxon>
        <taxon>Pseudomonadati</taxon>
        <taxon>Pseudomonadota</taxon>
        <taxon>Alphaproteobacteria</taxon>
        <taxon>Hyphomicrobiales</taxon>
        <taxon>Nitrobacteraceae</taxon>
        <taxon>Rhodopseudomonas</taxon>
    </lineage>
</organism>
<dbReference type="AlphaFoldDB" id="A0A1H8LKY4"/>
<reference evidence="7" key="1">
    <citation type="submission" date="2016-10" db="EMBL/GenBank/DDBJ databases">
        <authorList>
            <person name="Varghese N."/>
            <person name="Submissions S."/>
        </authorList>
    </citation>
    <scope>NUCLEOTIDE SEQUENCE [LARGE SCALE GENOMIC DNA]</scope>
    <source>
        <strain evidence="7">DSM 123</strain>
    </source>
</reference>
<evidence type="ECO:0000256" key="3">
    <source>
        <dbReference type="ARBA" id="ARBA00022741"/>
    </source>
</evidence>
<feature type="domain" description="ABC1 atypical kinase-like" evidence="5">
    <location>
        <begin position="129"/>
        <end position="368"/>
    </location>
</feature>
<keyword evidence="2" id="KW-0808">Transferase</keyword>
<dbReference type="CDD" id="cd13970">
    <property type="entry name" value="ABC1_ADCK3"/>
    <property type="match status" value="1"/>
</dbReference>
<sequence length="469" mass="51989">MRLWGLVLAPFRAIFTLPAAKEAPVPHRKIERTAFERRALAVPSSRLSRLAKLGGLASSIAGNVAAEVAGQLARGQRPRIEDLLLTPANAIKVADRLAQMRGAAMKVGQLISMDAGDMLPPELAEILGRLRSEAHHMPVAQLRRVLTEAWGPHWQRRFEVFDAHPVAAASIGQVHRVRTTDGRDLAIKLQYPGVRRSIDSDVNNVASLMRMAGLVPRGVDVAPMIAEAKRQLHEEADYEREGRCLSQFGALLADRPEFRVPELHADLTTPNVLAMSYVEGGPIDSLADAPQAERDRVMTLMIGLIFRELFEFRLMQTDPNFANYRYVPATGQVMLLDFGATRAFPADFAELYRRLLRAGLAGDRPGVRAAAFEIGFLAGNTPARLEQAMLEIFEMSLQPLRQDGPFDFGASDLAIRMREAGMAMAADHAHFRIPPMDTLFLQRKFGGIYMLATRMRARVDLRALVEPHL</sequence>
<dbReference type="GO" id="GO:0006744">
    <property type="term" value="P:ubiquinone biosynthetic process"/>
    <property type="evidence" value="ECO:0007669"/>
    <property type="project" value="TreeGrafter"/>
</dbReference>
<dbReference type="EMBL" id="FODT01000001">
    <property type="protein sequence ID" value="SEO05872.1"/>
    <property type="molecule type" value="Genomic_DNA"/>
</dbReference>
<keyword evidence="6" id="KW-0830">Ubiquinone</keyword>